<dbReference type="RefSeq" id="WP_378578661.1">
    <property type="nucleotide sequence ID" value="NZ_JBHSFQ010000031.1"/>
</dbReference>
<sequence length="163" mass="17791">MRYIAGVVLMLELAVLMAVPAARPGAHRVGGPVPPPRYSGSDAPTAMAIDQNDRFPRDESYVLFAELAERYPHRPIVRRPFLGGFLYTVTVDGALIRYPIRVWSLAALAAVLADLDRPDPSRVRPYVLAAELVRAARDVADAEERGRLIADQARAFAEAGAGR</sequence>
<dbReference type="Proteomes" id="UP001595923">
    <property type="component" value="Unassembled WGS sequence"/>
</dbReference>
<protein>
    <submittedName>
        <fullName evidence="2">Uncharacterized protein</fullName>
    </submittedName>
</protein>
<evidence type="ECO:0000313" key="3">
    <source>
        <dbReference type="Proteomes" id="UP001595923"/>
    </source>
</evidence>
<evidence type="ECO:0000313" key="2">
    <source>
        <dbReference type="EMBL" id="MFC4565039.1"/>
    </source>
</evidence>
<accession>A0ABV9E4E1</accession>
<reference evidence="3" key="1">
    <citation type="journal article" date="2019" name="Int. J. Syst. Evol. Microbiol.">
        <title>The Global Catalogue of Microorganisms (GCM) 10K type strain sequencing project: providing services to taxonomists for standard genome sequencing and annotation.</title>
        <authorList>
            <consortium name="The Broad Institute Genomics Platform"/>
            <consortium name="The Broad Institute Genome Sequencing Center for Infectious Disease"/>
            <person name="Wu L."/>
            <person name="Ma J."/>
        </authorList>
    </citation>
    <scope>NUCLEOTIDE SEQUENCE [LARGE SCALE GENOMIC DNA]</scope>
    <source>
        <strain evidence="3">XZYJ18</strain>
    </source>
</reference>
<gene>
    <name evidence="2" type="ORF">ACFO4E_24550</name>
</gene>
<evidence type="ECO:0000256" key="1">
    <source>
        <dbReference type="SAM" id="SignalP"/>
    </source>
</evidence>
<comment type="caution">
    <text evidence="2">The sequence shown here is derived from an EMBL/GenBank/DDBJ whole genome shotgun (WGS) entry which is preliminary data.</text>
</comment>
<dbReference type="EMBL" id="JBHSFQ010000031">
    <property type="protein sequence ID" value="MFC4565039.1"/>
    <property type="molecule type" value="Genomic_DNA"/>
</dbReference>
<proteinExistence type="predicted"/>
<feature type="signal peptide" evidence="1">
    <location>
        <begin position="1"/>
        <end position="21"/>
    </location>
</feature>
<feature type="chain" id="PRO_5047146154" evidence="1">
    <location>
        <begin position="22"/>
        <end position="163"/>
    </location>
</feature>
<name>A0ABV9E4E1_9ACTN</name>
<keyword evidence="3" id="KW-1185">Reference proteome</keyword>
<organism evidence="2 3">
    <name type="scientific">Nocardiopsis mangrovi</name>
    <dbReference type="NCBI Taxonomy" id="1179818"/>
    <lineage>
        <taxon>Bacteria</taxon>
        <taxon>Bacillati</taxon>
        <taxon>Actinomycetota</taxon>
        <taxon>Actinomycetes</taxon>
        <taxon>Streptosporangiales</taxon>
        <taxon>Nocardiopsidaceae</taxon>
        <taxon>Nocardiopsis</taxon>
    </lineage>
</organism>
<keyword evidence="1" id="KW-0732">Signal</keyword>